<evidence type="ECO:0000256" key="3">
    <source>
        <dbReference type="ARBA" id="ARBA00022630"/>
    </source>
</evidence>
<dbReference type="CDD" id="cd06218">
    <property type="entry name" value="DHOD_e_trans"/>
    <property type="match status" value="1"/>
</dbReference>
<comment type="cofactor">
    <cofactor evidence="10">
        <name>[2Fe-2S] cluster</name>
        <dbReference type="ChEBI" id="CHEBI:190135"/>
    </cofactor>
</comment>
<keyword evidence="8" id="KW-0408">Iron</keyword>
<keyword evidence="6" id="KW-0274">FAD</keyword>
<evidence type="ECO:0000256" key="6">
    <source>
        <dbReference type="ARBA" id="ARBA00022827"/>
    </source>
</evidence>
<dbReference type="Pfam" id="PF10418">
    <property type="entry name" value="DHODB_Fe-S_bind"/>
    <property type="match status" value="1"/>
</dbReference>
<dbReference type="SUPFAM" id="SSF52343">
    <property type="entry name" value="Ferredoxin reductase-like, C-terminal NADP-linked domain"/>
    <property type="match status" value="1"/>
</dbReference>
<dbReference type="AlphaFoldDB" id="A0A6J7KPN0"/>
<evidence type="ECO:0000256" key="2">
    <source>
        <dbReference type="ARBA" id="ARBA00022448"/>
    </source>
</evidence>
<protein>
    <submittedName>
        <fullName evidence="12">Unannotated protein</fullName>
    </submittedName>
</protein>
<dbReference type="PIRSF" id="PIRSF006816">
    <property type="entry name" value="Cyc3_hyd_g"/>
    <property type="match status" value="1"/>
</dbReference>
<dbReference type="InterPro" id="IPR019480">
    <property type="entry name" value="Dihydroorotate_DH_Fe-S-bd"/>
</dbReference>
<dbReference type="GO" id="GO:0046872">
    <property type="term" value="F:metal ion binding"/>
    <property type="evidence" value="ECO:0007669"/>
    <property type="project" value="UniProtKB-KW"/>
</dbReference>
<keyword evidence="9" id="KW-0411">Iron-sulfur</keyword>
<evidence type="ECO:0000256" key="5">
    <source>
        <dbReference type="ARBA" id="ARBA00022723"/>
    </source>
</evidence>
<dbReference type="GO" id="GO:0006221">
    <property type="term" value="P:pyrimidine nucleotide biosynthetic process"/>
    <property type="evidence" value="ECO:0007669"/>
    <property type="project" value="InterPro"/>
</dbReference>
<evidence type="ECO:0000256" key="10">
    <source>
        <dbReference type="ARBA" id="ARBA00034078"/>
    </source>
</evidence>
<dbReference type="InterPro" id="IPR037117">
    <property type="entry name" value="Dihydroorotate_DH_ele_sf"/>
</dbReference>
<sequence length="286" mass="30001">MPVQVRGEVLSVRRAGQYFVLTLTAPGIPELARPGHFVGISVGGEGSGMVLRRSFSIHKVADRGPYGGTLDIAFAVSGKGTAWMAGLDRHDSVDIVGPLGRPFALPREPVACVLVAGGYGSAPMFMLADQLRERGCRVDFVLGASTEDKLFGVLDAKRMASTLTVTTEDGSLGEKGRVTDVLPEIMGRLDVSVVYACGPMGMLAAVAEQATRHGAHSQCAVEEAMACGIGVCMTCVLPVIGDDGITRMLRSCIDGPVFRGDRVRWADVGTVPDDTWGAPVAPASGR</sequence>
<dbReference type="InterPro" id="IPR050353">
    <property type="entry name" value="PyrK_electron_transfer"/>
</dbReference>
<dbReference type="InterPro" id="IPR017938">
    <property type="entry name" value="Riboflavin_synthase-like_b-brl"/>
</dbReference>
<dbReference type="GO" id="GO:0016491">
    <property type="term" value="F:oxidoreductase activity"/>
    <property type="evidence" value="ECO:0007669"/>
    <property type="project" value="InterPro"/>
</dbReference>
<dbReference type="PANTHER" id="PTHR43513">
    <property type="entry name" value="DIHYDROOROTATE DEHYDROGENASE B (NAD(+)), ELECTRON TRANSFER SUBUNIT"/>
    <property type="match status" value="1"/>
</dbReference>
<evidence type="ECO:0000256" key="9">
    <source>
        <dbReference type="ARBA" id="ARBA00023014"/>
    </source>
</evidence>
<evidence type="ECO:0000256" key="8">
    <source>
        <dbReference type="ARBA" id="ARBA00023004"/>
    </source>
</evidence>
<gene>
    <name evidence="12" type="ORF">UFOPK3773_01740</name>
</gene>
<evidence type="ECO:0000256" key="4">
    <source>
        <dbReference type="ARBA" id="ARBA00022714"/>
    </source>
</evidence>
<dbReference type="GO" id="GO:0051537">
    <property type="term" value="F:2 iron, 2 sulfur cluster binding"/>
    <property type="evidence" value="ECO:0007669"/>
    <property type="project" value="UniProtKB-KW"/>
</dbReference>
<dbReference type="SUPFAM" id="SSF63380">
    <property type="entry name" value="Riboflavin synthase domain-like"/>
    <property type="match status" value="1"/>
</dbReference>
<keyword evidence="4" id="KW-0001">2Fe-2S</keyword>
<feature type="domain" description="FAD-binding FR-type" evidence="11">
    <location>
        <begin position="2"/>
        <end position="105"/>
    </location>
</feature>
<evidence type="ECO:0000259" key="11">
    <source>
        <dbReference type="PROSITE" id="PS51384"/>
    </source>
</evidence>
<dbReference type="Gene3D" id="2.10.240.10">
    <property type="entry name" value="Dihydroorotate dehydrogenase, electron transfer subunit"/>
    <property type="match status" value="1"/>
</dbReference>
<dbReference type="PANTHER" id="PTHR43513:SF3">
    <property type="entry name" value="DIHYDROOROTATE DEHYDROGENASE B (NAD(+)), ELECTRON TRANSFER SUBUNIT-RELATED"/>
    <property type="match status" value="1"/>
</dbReference>
<dbReference type="InterPro" id="IPR039261">
    <property type="entry name" value="FNR_nucleotide-bd"/>
</dbReference>
<accession>A0A6J7KPN0</accession>
<keyword evidence="3" id="KW-0285">Flavoprotein</keyword>
<dbReference type="Gene3D" id="3.40.50.80">
    <property type="entry name" value="Nucleotide-binding domain of ferredoxin-NADP reductase (FNR) module"/>
    <property type="match status" value="1"/>
</dbReference>
<dbReference type="EMBL" id="CAFBNF010000231">
    <property type="protein sequence ID" value="CAB4956793.1"/>
    <property type="molecule type" value="Genomic_DNA"/>
</dbReference>
<keyword evidence="2" id="KW-0813">Transport</keyword>
<dbReference type="PROSITE" id="PS51384">
    <property type="entry name" value="FAD_FR"/>
    <property type="match status" value="1"/>
</dbReference>
<evidence type="ECO:0000256" key="7">
    <source>
        <dbReference type="ARBA" id="ARBA00022982"/>
    </source>
</evidence>
<dbReference type="InterPro" id="IPR001433">
    <property type="entry name" value="OxRdtase_FAD/NAD-bd"/>
</dbReference>
<dbReference type="InterPro" id="IPR012165">
    <property type="entry name" value="Cyt_c3_hydrogenase_gsu"/>
</dbReference>
<organism evidence="12">
    <name type="scientific">freshwater metagenome</name>
    <dbReference type="NCBI Taxonomy" id="449393"/>
    <lineage>
        <taxon>unclassified sequences</taxon>
        <taxon>metagenomes</taxon>
        <taxon>ecological metagenomes</taxon>
    </lineage>
</organism>
<name>A0A6J7KPN0_9ZZZZ</name>
<keyword evidence="7" id="KW-0249">Electron transport</keyword>
<dbReference type="GO" id="GO:0050660">
    <property type="term" value="F:flavin adenine dinucleotide binding"/>
    <property type="evidence" value="ECO:0007669"/>
    <property type="project" value="InterPro"/>
</dbReference>
<comment type="similarity">
    <text evidence="1">Belongs to the PyrK family.</text>
</comment>
<dbReference type="Gene3D" id="2.40.30.10">
    <property type="entry name" value="Translation factors"/>
    <property type="match status" value="1"/>
</dbReference>
<proteinExistence type="inferred from homology"/>
<dbReference type="InterPro" id="IPR017927">
    <property type="entry name" value="FAD-bd_FR_type"/>
</dbReference>
<keyword evidence="5" id="KW-0479">Metal-binding</keyword>
<reference evidence="12" key="1">
    <citation type="submission" date="2020-05" db="EMBL/GenBank/DDBJ databases">
        <authorList>
            <person name="Chiriac C."/>
            <person name="Salcher M."/>
            <person name="Ghai R."/>
            <person name="Kavagutti S V."/>
        </authorList>
    </citation>
    <scope>NUCLEOTIDE SEQUENCE</scope>
</reference>
<dbReference type="Pfam" id="PF00175">
    <property type="entry name" value="NAD_binding_1"/>
    <property type="match status" value="1"/>
</dbReference>
<evidence type="ECO:0000256" key="1">
    <source>
        <dbReference type="ARBA" id="ARBA00006422"/>
    </source>
</evidence>
<evidence type="ECO:0000313" key="12">
    <source>
        <dbReference type="EMBL" id="CAB4956793.1"/>
    </source>
</evidence>